<dbReference type="AlphaFoldDB" id="A0A1T5NVM6"/>
<organism evidence="1 2">
    <name type="scientific">Chitinophaga ginsengisegetis</name>
    <dbReference type="NCBI Taxonomy" id="393003"/>
    <lineage>
        <taxon>Bacteria</taxon>
        <taxon>Pseudomonadati</taxon>
        <taxon>Bacteroidota</taxon>
        <taxon>Chitinophagia</taxon>
        <taxon>Chitinophagales</taxon>
        <taxon>Chitinophagaceae</taxon>
        <taxon>Chitinophaga</taxon>
    </lineage>
</organism>
<sequence length="88" mass="9022">MKQAKLALTAVALLAVVGGALAFKANRIAKTFYSYGTTTVAGEEKIGCVLPITLTLTPVAAGGFVTTLYSSTFNDATTTCTARVTTNA</sequence>
<accession>A0A1T5NVM6</accession>
<dbReference type="Proteomes" id="UP000190166">
    <property type="component" value="Unassembled WGS sequence"/>
</dbReference>
<name>A0A1T5NVM6_9BACT</name>
<evidence type="ECO:0000313" key="1">
    <source>
        <dbReference type="EMBL" id="SKD04323.1"/>
    </source>
</evidence>
<reference evidence="1 2" key="1">
    <citation type="submission" date="2017-02" db="EMBL/GenBank/DDBJ databases">
        <authorList>
            <person name="Peterson S.W."/>
        </authorList>
    </citation>
    <scope>NUCLEOTIDE SEQUENCE [LARGE SCALE GENOMIC DNA]</scope>
    <source>
        <strain evidence="1 2">DSM 18108</strain>
    </source>
</reference>
<gene>
    <name evidence="1" type="ORF">SAMN05660461_2815</name>
</gene>
<dbReference type="EMBL" id="FUZZ01000002">
    <property type="protein sequence ID" value="SKD04323.1"/>
    <property type="molecule type" value="Genomic_DNA"/>
</dbReference>
<protein>
    <submittedName>
        <fullName evidence="1">Uncharacterized protein</fullName>
    </submittedName>
</protein>
<dbReference type="STRING" id="393003.SAMN05660461_2815"/>
<proteinExistence type="predicted"/>
<evidence type="ECO:0000313" key="2">
    <source>
        <dbReference type="Proteomes" id="UP000190166"/>
    </source>
</evidence>
<keyword evidence="2" id="KW-1185">Reference proteome</keyword>
<dbReference type="RefSeq" id="WP_079470133.1">
    <property type="nucleotide sequence ID" value="NZ_FUZZ01000002.1"/>
</dbReference>